<keyword evidence="2" id="KW-0964">Secreted</keyword>
<evidence type="ECO:0000313" key="7">
    <source>
        <dbReference type="EMBL" id="CAH0104498.1"/>
    </source>
</evidence>
<dbReference type="SUPFAM" id="SSF56496">
    <property type="entry name" value="Fibrinogen C-terminal domain-like"/>
    <property type="match status" value="1"/>
</dbReference>
<dbReference type="OrthoDB" id="6391793at2759"/>
<dbReference type="PROSITE" id="PS51461">
    <property type="entry name" value="NC1_FIB"/>
    <property type="match status" value="1"/>
</dbReference>
<keyword evidence="3" id="KW-0176">Collagen</keyword>
<gene>
    <name evidence="7" type="ORF">DGAL_LOCUS7405</name>
</gene>
<organism evidence="7 8">
    <name type="scientific">Daphnia galeata</name>
    <dbReference type="NCBI Taxonomy" id="27404"/>
    <lineage>
        <taxon>Eukaryota</taxon>
        <taxon>Metazoa</taxon>
        <taxon>Ecdysozoa</taxon>
        <taxon>Arthropoda</taxon>
        <taxon>Crustacea</taxon>
        <taxon>Branchiopoda</taxon>
        <taxon>Diplostraca</taxon>
        <taxon>Cladocera</taxon>
        <taxon>Anomopoda</taxon>
        <taxon>Daphniidae</taxon>
        <taxon>Daphnia</taxon>
    </lineage>
</organism>
<keyword evidence="5" id="KW-0732">Signal</keyword>
<evidence type="ECO:0000256" key="3">
    <source>
        <dbReference type="ARBA" id="ARBA00023119"/>
    </source>
</evidence>
<dbReference type="NCBIfam" id="NF040941">
    <property type="entry name" value="GGGWT_bact"/>
    <property type="match status" value="1"/>
</dbReference>
<dbReference type="EMBL" id="CAKKLH010000145">
    <property type="protein sequence ID" value="CAH0104498.1"/>
    <property type="molecule type" value="Genomic_DNA"/>
</dbReference>
<evidence type="ECO:0000256" key="1">
    <source>
        <dbReference type="ARBA" id="ARBA00004613"/>
    </source>
</evidence>
<reference evidence="7" key="1">
    <citation type="submission" date="2021-11" db="EMBL/GenBank/DDBJ databases">
        <authorList>
            <person name="Schell T."/>
        </authorList>
    </citation>
    <scope>NUCLEOTIDE SEQUENCE</scope>
    <source>
        <strain evidence="7">M5</strain>
    </source>
</reference>
<evidence type="ECO:0000313" key="8">
    <source>
        <dbReference type="Proteomes" id="UP000789390"/>
    </source>
</evidence>
<dbReference type="GO" id="GO:0005576">
    <property type="term" value="C:extracellular region"/>
    <property type="evidence" value="ECO:0007669"/>
    <property type="project" value="UniProtKB-SubCell"/>
</dbReference>
<dbReference type="Gene3D" id="2.60.120.1000">
    <property type="match status" value="1"/>
</dbReference>
<feature type="coiled-coil region" evidence="4">
    <location>
        <begin position="37"/>
        <end position="84"/>
    </location>
</feature>
<dbReference type="AlphaFoldDB" id="A0A8J2W452"/>
<proteinExistence type="predicted"/>
<keyword evidence="8" id="KW-1185">Reference proteome</keyword>
<feature type="chain" id="PRO_5035188372" description="Fibrillar collagen NC1 domain-containing protein" evidence="5">
    <location>
        <begin position="19"/>
        <end position="157"/>
    </location>
</feature>
<dbReference type="InterPro" id="IPR036056">
    <property type="entry name" value="Fibrinogen-like_C"/>
</dbReference>
<sequence length="157" mass="17900">MAKTFVFFCAFLLGVTSGQHSNHLRSIKEDTNLRLDYETLKIQFEDFKEEMKELKSLKEEVNELKFLKEEMKELRSKIHQQNLLLASYASPPTQDHHQLDKTNMLNTVGSKGGMPRSCHEARLADPSLPTDVYWIDPDGQGVGEDPIQVNCDMSTGK</sequence>
<evidence type="ECO:0000256" key="2">
    <source>
        <dbReference type="ARBA" id="ARBA00022525"/>
    </source>
</evidence>
<name>A0A8J2W452_9CRUS</name>
<dbReference type="GO" id="GO:0005581">
    <property type="term" value="C:collagen trimer"/>
    <property type="evidence" value="ECO:0007669"/>
    <property type="project" value="UniProtKB-KW"/>
</dbReference>
<dbReference type="Proteomes" id="UP000789390">
    <property type="component" value="Unassembled WGS sequence"/>
</dbReference>
<evidence type="ECO:0000256" key="5">
    <source>
        <dbReference type="SAM" id="SignalP"/>
    </source>
</evidence>
<comment type="subcellular location">
    <subcellularLocation>
        <location evidence="1">Secreted</location>
    </subcellularLocation>
</comment>
<evidence type="ECO:0000259" key="6">
    <source>
        <dbReference type="PROSITE" id="PS51461"/>
    </source>
</evidence>
<feature type="signal peptide" evidence="5">
    <location>
        <begin position="1"/>
        <end position="18"/>
    </location>
</feature>
<comment type="caution">
    <text evidence="7">The sequence shown here is derived from an EMBL/GenBank/DDBJ whole genome shotgun (WGS) entry which is preliminary data.</text>
</comment>
<evidence type="ECO:0000256" key="4">
    <source>
        <dbReference type="SAM" id="Coils"/>
    </source>
</evidence>
<protein>
    <recommendedName>
        <fullName evidence="6">Fibrillar collagen NC1 domain-containing protein</fullName>
    </recommendedName>
</protein>
<feature type="domain" description="Fibrillar collagen NC1" evidence="6">
    <location>
        <begin position="86"/>
        <end position="157"/>
    </location>
</feature>
<keyword evidence="4" id="KW-0175">Coiled coil</keyword>
<dbReference type="Pfam" id="PF01410">
    <property type="entry name" value="COLFI"/>
    <property type="match status" value="1"/>
</dbReference>
<dbReference type="InterPro" id="IPR000885">
    <property type="entry name" value="Fib_collagen_C"/>
</dbReference>
<dbReference type="GO" id="GO:0005201">
    <property type="term" value="F:extracellular matrix structural constituent"/>
    <property type="evidence" value="ECO:0007669"/>
    <property type="project" value="InterPro"/>
</dbReference>
<accession>A0A8J2W452</accession>